<evidence type="ECO:0000313" key="5">
    <source>
        <dbReference type="EMBL" id="MBH8551575.1"/>
    </source>
</evidence>
<dbReference type="Gene3D" id="3.30.300.30">
    <property type="match status" value="1"/>
</dbReference>
<dbReference type="Proteomes" id="UP000599391">
    <property type="component" value="Unassembled WGS sequence"/>
</dbReference>
<accession>A0A8J7HF31</accession>
<proteinExistence type="inferred from homology"/>
<dbReference type="GO" id="GO:0006631">
    <property type="term" value="P:fatty acid metabolic process"/>
    <property type="evidence" value="ECO:0007669"/>
    <property type="project" value="TreeGrafter"/>
</dbReference>
<dbReference type="InterPro" id="IPR042099">
    <property type="entry name" value="ANL_N_sf"/>
</dbReference>
<dbReference type="Pfam" id="PF00501">
    <property type="entry name" value="AMP-binding"/>
    <property type="match status" value="1"/>
</dbReference>
<gene>
    <name evidence="5" type="ORF">I8751_04125</name>
</gene>
<evidence type="ECO:0000259" key="3">
    <source>
        <dbReference type="Pfam" id="PF00501"/>
    </source>
</evidence>
<feature type="domain" description="AMP-binding enzyme C-terminal" evidence="4">
    <location>
        <begin position="400"/>
        <end position="474"/>
    </location>
</feature>
<evidence type="ECO:0000313" key="6">
    <source>
        <dbReference type="Proteomes" id="UP000599391"/>
    </source>
</evidence>
<dbReference type="RefSeq" id="WP_214437880.1">
    <property type="nucleotide sequence ID" value="NZ_JAECZB010000005.1"/>
</dbReference>
<comment type="caution">
    <text evidence="5">The sequence shown here is derived from an EMBL/GenBank/DDBJ whole genome shotgun (WGS) entry which is preliminary data.</text>
</comment>
<dbReference type="PANTHER" id="PTHR43201:SF5">
    <property type="entry name" value="MEDIUM-CHAIN ACYL-COA LIGASE ACSF2, MITOCHONDRIAL"/>
    <property type="match status" value="1"/>
</dbReference>
<feature type="domain" description="AMP-dependent synthetase/ligase" evidence="3">
    <location>
        <begin position="55"/>
        <end position="355"/>
    </location>
</feature>
<dbReference type="InterPro" id="IPR000873">
    <property type="entry name" value="AMP-dep_synth/lig_dom"/>
</dbReference>
<sequence>MQRPLAYLNNYTEYDWLIGYNSRQFQELTAQLYLELTPLLANKTPPKIILAEREPVRFLASFIAACAAGCPVFLCNPDWGKQEWQQVFNLVQPDIIWGMGHRAWDMVRQRCKEKCLARVPRVVATSGRVSLRRRLRTRRGHENNNQCPMPNHIMIPTGGSSGQIKFAIHTWETLMASVQGFTEYFELKQVNSFCVLPLYHVSGLMQFMRSFTTEGKLAITSFKTIESGQKYQINPSDFFISLVPTQLQRCLQNPQLTEWLAQFQTVLLGGAPAWSELLEKAKFHQIRLAPTYGMTETASQIATLKPDDFLNGKIGSGQILPHAQVTIRNQQGKILSSHQIGNIIIKAKSLALGYYPQIEENQDYFSVDDLGFLDDQGYLNIIGRNSDKIITGGENIYPIEIESAIRSTQMVADVCVIGVPDQHWGQVLTALYIPQNSNTSNLEIQTLLKNKLSKFKIPKYWIPQQNLPRNSQGKINRQQLQQIAKKFLHNLS</sequence>
<dbReference type="InterPro" id="IPR025110">
    <property type="entry name" value="AMP-bd_C"/>
</dbReference>
<dbReference type="PANTHER" id="PTHR43201">
    <property type="entry name" value="ACYL-COA SYNTHETASE"/>
    <property type="match status" value="1"/>
</dbReference>
<reference evidence="5 6" key="1">
    <citation type="journal article" date="2021" name="Int. J. Syst. Evol. Microbiol.">
        <title>Amazonocrinis nigriterrae gen. nov., sp. nov., Atlanticothrix silvestris gen. nov., sp. nov. and Dendronalium phyllosphericum gen. nov., sp. nov., nostocacean cyanobacteria from Brazilian environments.</title>
        <authorList>
            <person name="Alvarenga D.O."/>
            <person name="Andreote A.P.D."/>
            <person name="Branco L.H.Z."/>
            <person name="Delbaje E."/>
            <person name="Cruz R.B."/>
            <person name="Varani A.M."/>
            <person name="Fiore M.F."/>
        </authorList>
    </citation>
    <scope>NUCLEOTIDE SEQUENCE [LARGE SCALE GENOMIC DNA]</scope>
    <source>
        <strain evidence="5 6">CENA357</strain>
    </source>
</reference>
<comment type="similarity">
    <text evidence="1">Belongs to the ATP-dependent AMP-binding enzyme family.</text>
</comment>
<organism evidence="5 6">
    <name type="scientific">Atlanticothrix silvestris CENA357</name>
    <dbReference type="NCBI Taxonomy" id="1725252"/>
    <lineage>
        <taxon>Bacteria</taxon>
        <taxon>Bacillati</taxon>
        <taxon>Cyanobacteriota</taxon>
        <taxon>Cyanophyceae</taxon>
        <taxon>Nostocales</taxon>
        <taxon>Nodulariaceae</taxon>
        <taxon>Atlanticothrix</taxon>
        <taxon>Atlanticothrix silvestris</taxon>
    </lineage>
</organism>
<dbReference type="AlphaFoldDB" id="A0A8J7HF31"/>
<dbReference type="EMBL" id="JAECZB010000005">
    <property type="protein sequence ID" value="MBH8551575.1"/>
    <property type="molecule type" value="Genomic_DNA"/>
</dbReference>
<evidence type="ECO:0000256" key="2">
    <source>
        <dbReference type="ARBA" id="ARBA00022598"/>
    </source>
</evidence>
<dbReference type="GO" id="GO:0031956">
    <property type="term" value="F:medium-chain fatty acid-CoA ligase activity"/>
    <property type="evidence" value="ECO:0007669"/>
    <property type="project" value="TreeGrafter"/>
</dbReference>
<dbReference type="InterPro" id="IPR045851">
    <property type="entry name" value="AMP-bd_C_sf"/>
</dbReference>
<evidence type="ECO:0000259" key="4">
    <source>
        <dbReference type="Pfam" id="PF13193"/>
    </source>
</evidence>
<keyword evidence="2 5" id="KW-0436">Ligase</keyword>
<protein>
    <submittedName>
        <fullName evidence="5">2-succinylbenzoate--CoA ligase</fullName>
    </submittedName>
</protein>
<dbReference type="NCBIfam" id="NF005662">
    <property type="entry name" value="PRK07445.1-4"/>
    <property type="match status" value="1"/>
</dbReference>
<keyword evidence="6" id="KW-1185">Reference proteome</keyword>
<name>A0A8J7HF31_9CYAN</name>
<dbReference type="Pfam" id="PF13193">
    <property type="entry name" value="AMP-binding_C"/>
    <property type="match status" value="1"/>
</dbReference>
<dbReference type="Gene3D" id="3.40.50.12780">
    <property type="entry name" value="N-terminal domain of ligase-like"/>
    <property type="match status" value="1"/>
</dbReference>
<evidence type="ECO:0000256" key="1">
    <source>
        <dbReference type="ARBA" id="ARBA00006432"/>
    </source>
</evidence>
<dbReference type="SUPFAM" id="SSF56801">
    <property type="entry name" value="Acetyl-CoA synthetase-like"/>
    <property type="match status" value="1"/>
</dbReference>